<dbReference type="InterPro" id="IPR012349">
    <property type="entry name" value="Split_barrel_FMN-bd"/>
</dbReference>
<proteinExistence type="predicted"/>
<reference evidence="2" key="1">
    <citation type="submission" date="2017-08" db="EMBL/GenBank/DDBJ databases">
        <authorList>
            <person name="Varghese N."/>
            <person name="Submissions S."/>
        </authorList>
    </citation>
    <scope>NUCLEOTIDE SEQUENCE [LARGE SCALE GENOMIC DNA]</scope>
    <source>
        <strain evidence="2">DSM 4725</strain>
    </source>
</reference>
<dbReference type="Proteomes" id="UP000219435">
    <property type="component" value="Unassembled WGS sequence"/>
</dbReference>
<sequence length="168" mass="18509">MLASWTAAGPRRRLRRWMYRDGRPHGVARVLNRFDALVLGSGRLPVERAVTLEVAGRRSGQVVPVPVVVADLGGERYLVAMLGERANWVHNVRAAGGAAVLRRGTRTAVRLEEVPVAERAPILKRYLEVAPGARAHITVDRHEPVEAFEPIAADHPVFRIRPLVDAEG</sequence>
<gene>
    <name evidence="1" type="ORF">SAMN05660748_0148</name>
</gene>
<keyword evidence="2" id="KW-1185">Reference proteome</keyword>
<dbReference type="NCBIfam" id="TIGR00026">
    <property type="entry name" value="hi_GC_TIGR00026"/>
    <property type="match status" value="1"/>
</dbReference>
<accession>A0A285V175</accession>
<dbReference type="EMBL" id="OBQI01000001">
    <property type="protein sequence ID" value="SOC46291.1"/>
    <property type="molecule type" value="Genomic_DNA"/>
</dbReference>
<evidence type="ECO:0000313" key="1">
    <source>
        <dbReference type="EMBL" id="SOC46291.1"/>
    </source>
</evidence>
<name>A0A285V175_9ACTN</name>
<organism evidence="1 2">
    <name type="scientific">Blastococcus aggregatus</name>
    <dbReference type="NCBI Taxonomy" id="38502"/>
    <lineage>
        <taxon>Bacteria</taxon>
        <taxon>Bacillati</taxon>
        <taxon>Actinomycetota</taxon>
        <taxon>Actinomycetes</taxon>
        <taxon>Geodermatophilales</taxon>
        <taxon>Geodermatophilaceae</taxon>
        <taxon>Blastococcus</taxon>
    </lineage>
</organism>
<dbReference type="InterPro" id="IPR004378">
    <property type="entry name" value="F420H2_quin_Rdtase"/>
</dbReference>
<dbReference type="Pfam" id="PF04075">
    <property type="entry name" value="F420H2_quin_red"/>
    <property type="match status" value="1"/>
</dbReference>
<dbReference type="GO" id="GO:0016491">
    <property type="term" value="F:oxidoreductase activity"/>
    <property type="evidence" value="ECO:0007669"/>
    <property type="project" value="InterPro"/>
</dbReference>
<protein>
    <submittedName>
        <fullName evidence="1">Deazaflavin-dependent oxidoreductase, nitroreductase family</fullName>
    </submittedName>
</protein>
<dbReference type="AlphaFoldDB" id="A0A285V175"/>
<dbReference type="RefSeq" id="WP_217991410.1">
    <property type="nucleotide sequence ID" value="NZ_OBQI01000001.1"/>
</dbReference>
<dbReference type="Gene3D" id="2.30.110.10">
    <property type="entry name" value="Electron Transport, Fmn-binding Protein, Chain A"/>
    <property type="match status" value="1"/>
</dbReference>
<evidence type="ECO:0000313" key="2">
    <source>
        <dbReference type="Proteomes" id="UP000219435"/>
    </source>
</evidence>